<reference evidence="5" key="4">
    <citation type="submission" date="2018-11" db="EMBL/GenBank/DDBJ databases">
        <title>Characterization of plant carbon substrate utilization by Auxenochlorella protothecoides.</title>
        <authorList>
            <person name="Vogler B.W."/>
            <person name="Starkenburg S.R."/>
            <person name="Sudasinghe N."/>
            <person name="Schambach J.Y."/>
            <person name="Rollin J.A."/>
            <person name="Pattathil S."/>
            <person name="Barry A.N."/>
        </authorList>
    </citation>
    <scope>NUCLEOTIDE SEQUENCE [LARGE SCALE GENOMIC DNA]</scope>
    <source>
        <strain evidence="5">UTEX 25</strain>
    </source>
</reference>
<sequence length="259" mass="28956">MKDQHTDVRGWVAYHRAIGVGKFYLVDTGSGESMQSVLQDHIDSGLVDFEYDSGILPTRGTHGPQLGVYQQCIAKASKRNERWMALIDLDEFLVIRDATPDLPTLLHDYESAGALVVNWVVFGSSGQTVRSPLEPLASFWMCAPDQHSENLHVKSIVQPARVAGVTTDPHHLKYVEPYFAVNTTHDRVDGPKSERQASDRLALYHYALKSEEEYQAKMKRGSGMGNQKTMAFFHYVNNYTAAVCLDGIDKGRYLASFVS</sequence>
<dbReference type="AlphaFoldDB" id="A0A087SJ93"/>
<evidence type="ECO:0000313" key="7">
    <source>
        <dbReference type="Proteomes" id="UP000279271"/>
    </source>
</evidence>
<dbReference type="EMBL" id="KL662122">
    <property type="protein sequence ID" value="KFM25797.1"/>
    <property type="molecule type" value="Genomic_DNA"/>
</dbReference>
<dbReference type="STRING" id="3075.A0A087SJ93"/>
<organism evidence="4 6">
    <name type="scientific">Auxenochlorella protothecoides</name>
    <name type="common">Green microalga</name>
    <name type="synonym">Chlorella protothecoides</name>
    <dbReference type="NCBI Taxonomy" id="3075"/>
    <lineage>
        <taxon>Eukaryota</taxon>
        <taxon>Viridiplantae</taxon>
        <taxon>Chlorophyta</taxon>
        <taxon>core chlorophytes</taxon>
        <taxon>Trebouxiophyceae</taxon>
        <taxon>Chlorellales</taxon>
        <taxon>Chlorellaceae</taxon>
        <taxon>Auxenochlorella</taxon>
    </lineage>
</organism>
<evidence type="ECO:0000256" key="1">
    <source>
        <dbReference type="ARBA" id="ARBA00004167"/>
    </source>
</evidence>
<comment type="subcellular location">
    <subcellularLocation>
        <location evidence="1">Membrane</location>
        <topology evidence="1">Single-pass membrane protein</topology>
    </subcellularLocation>
</comment>
<keyword evidence="6" id="KW-1185">Reference proteome</keyword>
<dbReference type="GO" id="GO:0005737">
    <property type="term" value="C:cytoplasm"/>
    <property type="evidence" value="ECO:0007669"/>
    <property type="project" value="TreeGrafter"/>
</dbReference>
<dbReference type="Proteomes" id="UP000279271">
    <property type="component" value="Unassembled WGS sequence"/>
</dbReference>
<dbReference type="PANTHER" id="PTHR21461">
    <property type="entry name" value="GLYCOSYLTRANSFERASE FAMILY 92 PROTEIN"/>
    <property type="match status" value="1"/>
</dbReference>
<gene>
    <name evidence="5" type="ORF">APUTEX25_004084</name>
    <name evidence="4" type="ORF">F751_2639</name>
</gene>
<dbReference type="RefSeq" id="XP_011398693.1">
    <property type="nucleotide sequence ID" value="XM_011400391.1"/>
</dbReference>
<protein>
    <submittedName>
        <fullName evidence="4">Uncharacterized protein</fullName>
    </submittedName>
</protein>
<reference evidence="7" key="2">
    <citation type="journal article" date="2018" name="Algal Res.">
        <title>Characterization of plant carbon substrate utilization by Auxenochlorella protothecoides.</title>
        <authorList>
            <person name="Vogler B.W."/>
            <person name="Starkenburg S.R."/>
            <person name="Sudasinghe N."/>
            <person name="Schambach J.Y."/>
            <person name="Rollin J.A."/>
            <person name="Pattathil S."/>
            <person name="Barry A.N."/>
        </authorList>
    </citation>
    <scope>NUCLEOTIDE SEQUENCE [LARGE SCALE GENOMIC DNA]</scope>
    <source>
        <strain evidence="7">UTEX 25</strain>
    </source>
</reference>
<dbReference type="PANTHER" id="PTHR21461:SF69">
    <property type="entry name" value="GLYCOSYLTRANSFERASE FAMILY 92 PROTEIN"/>
    <property type="match status" value="1"/>
</dbReference>
<dbReference type="GO" id="GO:0016757">
    <property type="term" value="F:glycosyltransferase activity"/>
    <property type="evidence" value="ECO:0007669"/>
    <property type="project" value="TreeGrafter"/>
</dbReference>
<dbReference type="GO" id="GO:0016020">
    <property type="term" value="C:membrane"/>
    <property type="evidence" value="ECO:0007669"/>
    <property type="project" value="UniProtKB-SubCell"/>
</dbReference>
<evidence type="ECO:0000313" key="5">
    <source>
        <dbReference type="EMBL" id="RMZ57250.1"/>
    </source>
</evidence>
<evidence type="ECO:0000313" key="4">
    <source>
        <dbReference type="EMBL" id="KFM25797.1"/>
    </source>
</evidence>
<name>A0A087SJ93_AUXPR</name>
<keyword evidence="3" id="KW-0472">Membrane</keyword>
<reference evidence="5" key="3">
    <citation type="submission" date="2018-10" db="EMBL/GenBank/DDBJ databases">
        <authorList>
            <person name="Hovde B."/>
            <person name="Zhang X."/>
        </authorList>
    </citation>
    <scope>NUCLEOTIDE SEQUENCE [LARGE SCALE GENOMIC DNA]</scope>
    <source>
        <strain evidence="5">UTEX 25</strain>
    </source>
</reference>
<dbReference type="GeneID" id="23614030"/>
<keyword evidence="2" id="KW-0812">Transmembrane</keyword>
<dbReference type="Pfam" id="PF13704">
    <property type="entry name" value="Glyco_tranf_2_4"/>
    <property type="match status" value="1"/>
</dbReference>
<accession>A0A087SJ93</accession>
<proteinExistence type="predicted"/>
<evidence type="ECO:0000256" key="3">
    <source>
        <dbReference type="ARBA" id="ARBA00022989"/>
    </source>
</evidence>
<evidence type="ECO:0000256" key="2">
    <source>
        <dbReference type="ARBA" id="ARBA00022692"/>
    </source>
</evidence>
<reference evidence="4 6" key="1">
    <citation type="journal article" date="2014" name="BMC Genomics">
        <title>Oil accumulation mechanisms of the oleaginous microalga Chlorella protothecoides revealed through its genome, transcriptomes, and proteomes.</title>
        <authorList>
            <person name="Gao C."/>
            <person name="Wang Y."/>
            <person name="Shen Y."/>
            <person name="Yan D."/>
            <person name="He X."/>
            <person name="Dai J."/>
            <person name="Wu Q."/>
        </authorList>
    </citation>
    <scope>NUCLEOTIDE SEQUENCE [LARGE SCALE GENOMIC DNA]</scope>
    <source>
        <strain evidence="4 6">0710</strain>
    </source>
</reference>
<dbReference type="KEGG" id="apro:F751_2639"/>
<dbReference type="Proteomes" id="UP000028924">
    <property type="component" value="Unassembled WGS sequence"/>
</dbReference>
<dbReference type="EMBL" id="QOKY01000128">
    <property type="protein sequence ID" value="RMZ57250.1"/>
    <property type="molecule type" value="Genomic_DNA"/>
</dbReference>
<keyword evidence="3" id="KW-1133">Transmembrane helix</keyword>
<dbReference type="OrthoDB" id="2526284at2759"/>
<evidence type="ECO:0000313" key="6">
    <source>
        <dbReference type="Proteomes" id="UP000028924"/>
    </source>
</evidence>